<dbReference type="AlphaFoldDB" id="W4QCF9"/>
<protein>
    <submittedName>
        <fullName evidence="1">Uncharacterized protein</fullName>
    </submittedName>
</protein>
<accession>W4QCF9</accession>
<dbReference type="RefSeq" id="WP_156314971.1">
    <property type="nucleotide sequence ID" value="NZ_BAUU01000002.1"/>
</dbReference>
<keyword evidence="2" id="KW-1185">Reference proteome</keyword>
<proteinExistence type="predicted"/>
<evidence type="ECO:0000313" key="1">
    <source>
        <dbReference type="EMBL" id="GAE29054.1"/>
    </source>
</evidence>
<organism evidence="1 2">
    <name type="scientific">Halalkalibacter hemicellulosilyticusJCM 9152</name>
    <dbReference type="NCBI Taxonomy" id="1236971"/>
    <lineage>
        <taxon>Bacteria</taxon>
        <taxon>Bacillati</taxon>
        <taxon>Bacillota</taxon>
        <taxon>Bacilli</taxon>
        <taxon>Bacillales</taxon>
        <taxon>Bacillaceae</taxon>
        <taxon>Halalkalibacter</taxon>
    </lineage>
</organism>
<dbReference type="EMBL" id="BAUU01000002">
    <property type="protein sequence ID" value="GAE29054.1"/>
    <property type="molecule type" value="Genomic_DNA"/>
</dbReference>
<reference evidence="1" key="1">
    <citation type="journal article" date="2014" name="Genome Announc.">
        <title>Draft Genome Sequences of Three Alkaliphilic Bacillus Strains, Bacillus wakoensis JCM 9140T, Bacillus akibai JCM 9157T, and Bacillus hemicellulosilyticus JCM 9152T.</title>
        <authorList>
            <person name="Yuki M."/>
            <person name="Oshima K."/>
            <person name="Suda W."/>
            <person name="Oshida Y."/>
            <person name="Kitamura K."/>
            <person name="Iida T."/>
            <person name="Hattori M."/>
            <person name="Ohkuma M."/>
        </authorList>
    </citation>
    <scope>NUCLEOTIDE SEQUENCE [LARGE SCALE GENOMIC DNA]</scope>
    <source>
        <strain evidence="1">JCM 9152</strain>
    </source>
</reference>
<evidence type="ECO:0000313" key="2">
    <source>
        <dbReference type="Proteomes" id="UP000018895"/>
    </source>
</evidence>
<name>W4QCF9_9BACI</name>
<sequence length="52" mass="6280">MFKKHIHPLAKQYQAEKHHIALICREGRTWEMAYPISFKQPQLPSYFTNNNH</sequence>
<dbReference type="Proteomes" id="UP000018895">
    <property type="component" value="Unassembled WGS sequence"/>
</dbReference>
<dbReference type="STRING" id="1236971.JCM9152_393"/>
<comment type="caution">
    <text evidence="1">The sequence shown here is derived from an EMBL/GenBank/DDBJ whole genome shotgun (WGS) entry which is preliminary data.</text>
</comment>
<gene>
    <name evidence="1" type="ORF">JCM9152_393</name>
</gene>